<evidence type="ECO:0000313" key="2">
    <source>
        <dbReference type="Proteomes" id="UP000092460"/>
    </source>
</evidence>
<reference evidence="1" key="2">
    <citation type="submission" date="2020-05" db="UniProtKB">
        <authorList>
            <consortium name="EnsemblMetazoa"/>
        </authorList>
    </citation>
    <scope>IDENTIFICATION</scope>
    <source>
        <strain evidence="1">IAEA</strain>
    </source>
</reference>
<evidence type="ECO:0008006" key="3">
    <source>
        <dbReference type="Google" id="ProtNLM"/>
    </source>
</evidence>
<protein>
    <recommendedName>
        <fullName evidence="3">Reverse transcriptase zinc-binding domain-containing protein</fullName>
    </recommendedName>
</protein>
<dbReference type="EnsemblMetazoa" id="GPPI004499-RA">
    <property type="protein sequence ID" value="GPPI004499-PA"/>
    <property type="gene ID" value="GPPI004499"/>
</dbReference>
<organism evidence="1 2">
    <name type="scientific">Glossina palpalis gambiensis</name>
    <dbReference type="NCBI Taxonomy" id="67801"/>
    <lineage>
        <taxon>Eukaryota</taxon>
        <taxon>Metazoa</taxon>
        <taxon>Ecdysozoa</taxon>
        <taxon>Arthropoda</taxon>
        <taxon>Hexapoda</taxon>
        <taxon>Insecta</taxon>
        <taxon>Pterygota</taxon>
        <taxon>Neoptera</taxon>
        <taxon>Endopterygota</taxon>
        <taxon>Diptera</taxon>
        <taxon>Brachycera</taxon>
        <taxon>Muscomorpha</taxon>
        <taxon>Hippoboscoidea</taxon>
        <taxon>Glossinidae</taxon>
        <taxon>Glossina</taxon>
    </lineage>
</organism>
<dbReference type="AlphaFoldDB" id="A0A1B0AQ30"/>
<keyword evidence="2" id="KW-1185">Reference proteome</keyword>
<name>A0A1B0AQ30_9MUSC</name>
<evidence type="ECO:0000313" key="1">
    <source>
        <dbReference type="EnsemblMetazoa" id="GPPI004499-PA"/>
    </source>
</evidence>
<reference evidence="2" key="1">
    <citation type="submission" date="2015-01" db="EMBL/GenBank/DDBJ databases">
        <authorList>
            <person name="Aksoy S."/>
            <person name="Warren W."/>
            <person name="Wilson R.K."/>
        </authorList>
    </citation>
    <scope>NUCLEOTIDE SEQUENCE [LARGE SCALE GENOMIC DNA]</scope>
    <source>
        <strain evidence="2">IAEA</strain>
    </source>
</reference>
<dbReference type="Proteomes" id="UP000092460">
    <property type="component" value="Unassembled WGS sequence"/>
</dbReference>
<dbReference type="EMBL" id="JXJN01001654">
    <property type="status" value="NOT_ANNOTATED_CDS"/>
    <property type="molecule type" value="Genomic_DNA"/>
</dbReference>
<proteinExistence type="predicted"/>
<dbReference type="VEuPathDB" id="VectorBase:GPPI004499"/>
<sequence>MPRGSVGFRELINDDEEWVRRHHGSLDYFLTKILSAHGCFGHDADRDCQYCRGTKETTKHALLECSRFNHEERTVENLVEQIALKSFWLRHDRCLSTELNAVFHEMVFLALPAQKKAYETIFSQYEASSDLKHTKFPQYLHRSADLINSNYKTSFARFLKYFYLKKRSFEGVIGGLLEVDLKKRTLYGIFGLSRASEFLY</sequence>
<accession>A0A1B0AQ30</accession>
<dbReference type="STRING" id="67801.A0A1B0AQ30"/>